<protein>
    <submittedName>
        <fullName evidence="6">Calcium/calmodulin-dependent protein kinase type 1</fullName>
    </submittedName>
</protein>
<dbReference type="InterPro" id="IPR017441">
    <property type="entry name" value="Protein_kinase_ATP_BS"/>
</dbReference>
<feature type="binding site" evidence="3">
    <location>
        <position position="61"/>
    </location>
    <ligand>
        <name>ATP</name>
        <dbReference type="ChEBI" id="CHEBI:30616"/>
    </ligand>
</feature>
<dbReference type="InterPro" id="IPR000719">
    <property type="entry name" value="Prot_kinase_dom"/>
</dbReference>
<comment type="similarity">
    <text evidence="4">Belongs to the protein kinase superfamily.</text>
</comment>
<keyword evidence="7" id="KW-1185">Reference proteome</keyword>
<dbReference type="SUPFAM" id="SSF56112">
    <property type="entry name" value="Protein kinase-like (PK-like)"/>
    <property type="match status" value="1"/>
</dbReference>
<evidence type="ECO:0000313" key="6">
    <source>
        <dbReference type="EMBL" id="OHS94495.1"/>
    </source>
</evidence>
<dbReference type="VEuPathDB" id="TrichDB:TRFO_11126"/>
<gene>
    <name evidence="6" type="primary">CAMK1</name>
    <name evidence="6" type="ORF">TRFO_11126</name>
</gene>
<dbReference type="OrthoDB" id="40902at2759"/>
<evidence type="ECO:0000256" key="1">
    <source>
        <dbReference type="ARBA" id="ARBA00022741"/>
    </source>
</evidence>
<dbReference type="InterPro" id="IPR008271">
    <property type="entry name" value="Ser/Thr_kinase_AS"/>
</dbReference>
<keyword evidence="6" id="KW-0418">Kinase</keyword>
<dbReference type="AlphaFoldDB" id="A0A1J4J8D3"/>
<dbReference type="PROSITE" id="PS00108">
    <property type="entry name" value="PROTEIN_KINASE_ST"/>
    <property type="match status" value="1"/>
</dbReference>
<keyword evidence="2 3" id="KW-0067">ATP-binding</keyword>
<dbReference type="GeneID" id="94830559"/>
<evidence type="ECO:0000259" key="5">
    <source>
        <dbReference type="PROSITE" id="PS50011"/>
    </source>
</evidence>
<sequence length="343" mass="39142">MLKLDLIAEFAKQFVDSVKDVSFESYYQIHGEPLGYGSTATVIAATSVKTGKEVAVKVIFKDLIVPEMVEQEIQILRKLNHPNIIKLYDVFETPTEILLVMPLCRGNSLVPRLLNSHHFCEKDAIRYIRNLLEAVSYLHKQGVVHRDIKPENILFEDDSPESPMYLADFGFSKQQTQNALMKTMVGTWAFVSPDVIGTLDGVSKYTSKTDIWSVGAITYLMLFGEPPFKRALSNEQMTEEIINLLYNDQMNKNMQPMNKLVSDHAKDFIMKCLEPNPAYRLSADEALNHPWLKLTALTNQLSQTIANLKKFSNQVQTQRAPPQQFSKSIYLKKHCTLYRISMD</sequence>
<keyword evidence="1 3" id="KW-0547">Nucleotide-binding</keyword>
<evidence type="ECO:0000256" key="3">
    <source>
        <dbReference type="PROSITE-ProRule" id="PRU10141"/>
    </source>
</evidence>
<reference evidence="6" key="1">
    <citation type="submission" date="2016-10" db="EMBL/GenBank/DDBJ databases">
        <authorList>
            <person name="Benchimol M."/>
            <person name="Almeida L.G."/>
            <person name="Vasconcelos A.T."/>
            <person name="Perreira-Neves A."/>
            <person name="Rosa I.A."/>
            <person name="Tasca T."/>
            <person name="Bogo M.R."/>
            <person name="de Souza W."/>
        </authorList>
    </citation>
    <scope>NUCLEOTIDE SEQUENCE [LARGE SCALE GENOMIC DNA]</scope>
    <source>
        <strain evidence="6">K</strain>
    </source>
</reference>
<keyword evidence="4" id="KW-0723">Serine/threonine-protein kinase</keyword>
<dbReference type="PROSITE" id="PS00107">
    <property type="entry name" value="PROTEIN_KINASE_ATP"/>
    <property type="match status" value="1"/>
</dbReference>
<name>A0A1J4J8D3_9EUKA</name>
<dbReference type="GO" id="GO:0005524">
    <property type="term" value="F:ATP binding"/>
    <property type="evidence" value="ECO:0007669"/>
    <property type="project" value="UniProtKB-UniRule"/>
</dbReference>
<dbReference type="Proteomes" id="UP000179807">
    <property type="component" value="Unassembled WGS sequence"/>
</dbReference>
<dbReference type="Gene3D" id="1.10.510.10">
    <property type="entry name" value="Transferase(Phosphotransferase) domain 1"/>
    <property type="match status" value="1"/>
</dbReference>
<dbReference type="FunFam" id="3.30.200.20:FF:000042">
    <property type="entry name" value="Aurora kinase A"/>
    <property type="match status" value="1"/>
</dbReference>
<dbReference type="PROSITE" id="PS50011">
    <property type="entry name" value="PROTEIN_KINASE_DOM"/>
    <property type="match status" value="1"/>
</dbReference>
<proteinExistence type="inferred from homology"/>
<dbReference type="FunFam" id="1.10.510.10:FF:000571">
    <property type="entry name" value="Maternal embryonic leucine zipper kinase"/>
    <property type="match status" value="1"/>
</dbReference>
<dbReference type="GO" id="GO:0004674">
    <property type="term" value="F:protein serine/threonine kinase activity"/>
    <property type="evidence" value="ECO:0007669"/>
    <property type="project" value="UniProtKB-KW"/>
</dbReference>
<dbReference type="Pfam" id="PF00069">
    <property type="entry name" value="Pkinase"/>
    <property type="match status" value="1"/>
</dbReference>
<evidence type="ECO:0000256" key="4">
    <source>
        <dbReference type="RuleBase" id="RU000304"/>
    </source>
</evidence>
<comment type="caution">
    <text evidence="6">The sequence shown here is derived from an EMBL/GenBank/DDBJ whole genome shotgun (WGS) entry which is preliminary data.</text>
</comment>
<dbReference type="EMBL" id="MLAK01001315">
    <property type="protein sequence ID" value="OHS94495.1"/>
    <property type="molecule type" value="Genomic_DNA"/>
</dbReference>
<dbReference type="PANTHER" id="PTHR24347">
    <property type="entry name" value="SERINE/THREONINE-PROTEIN KINASE"/>
    <property type="match status" value="1"/>
</dbReference>
<evidence type="ECO:0000313" key="7">
    <source>
        <dbReference type="Proteomes" id="UP000179807"/>
    </source>
</evidence>
<accession>A0A1J4J8D3</accession>
<dbReference type="CDD" id="cd05117">
    <property type="entry name" value="STKc_CAMK"/>
    <property type="match status" value="1"/>
</dbReference>
<keyword evidence="6" id="KW-0808">Transferase</keyword>
<dbReference type="SMART" id="SM00220">
    <property type="entry name" value="S_TKc"/>
    <property type="match status" value="1"/>
</dbReference>
<evidence type="ECO:0000256" key="2">
    <source>
        <dbReference type="ARBA" id="ARBA00022840"/>
    </source>
</evidence>
<dbReference type="RefSeq" id="XP_068347632.1">
    <property type="nucleotide sequence ID" value="XM_068495855.1"/>
</dbReference>
<feature type="domain" description="Protein kinase" evidence="5">
    <location>
        <begin position="28"/>
        <end position="292"/>
    </location>
</feature>
<dbReference type="InterPro" id="IPR011009">
    <property type="entry name" value="Kinase-like_dom_sf"/>
</dbReference>
<organism evidence="6 7">
    <name type="scientific">Tritrichomonas foetus</name>
    <dbReference type="NCBI Taxonomy" id="1144522"/>
    <lineage>
        <taxon>Eukaryota</taxon>
        <taxon>Metamonada</taxon>
        <taxon>Parabasalia</taxon>
        <taxon>Tritrichomonadida</taxon>
        <taxon>Tritrichomonadidae</taxon>
        <taxon>Tritrichomonas</taxon>
    </lineage>
</organism>